<protein>
    <submittedName>
        <fullName evidence="1">Sugar transferase</fullName>
    </submittedName>
</protein>
<dbReference type="NCBIfam" id="TIGR03087">
    <property type="entry name" value="stp1"/>
    <property type="match status" value="1"/>
</dbReference>
<sequence>MEGLLFLAHRIPFPPNKGDKIRSFNLLRHLSTRYAIHLGAFVDDPDDWQYRDALKPYCASIKLLPLHPRRAKLASLVGLLSGEALTLPYYRNRELARWADELAASGAVTRGLAFSSAMAQFMPKNLARRVLDMVDVDSDKWTQYAPTQRWPLSWLYAREGRKLAAWEARVARDFDATLLVSNAEAALLQQRAPAAQHKIGAFENGVDAEYFSPARDYPNPYPPGVQGVVFTGAMDYWPNIDAVSWFAERIFPAVRAAVPGAQFTIVGSHPTEAVLELARQPGVVVTGSVPDVRPWLAHAACAVAPLRIARGVQNKVLEAMAMARPVVASAQAAEGIRAEAGRDFTLALGEAEFARAVVARLQSVSTAAPARDCILAHYDWARNLSTIDPLFEQATVVPPILETCPA</sequence>
<proteinExistence type="predicted"/>
<keyword evidence="1" id="KW-0808">Transferase</keyword>
<dbReference type="Pfam" id="PF13692">
    <property type="entry name" value="Glyco_trans_1_4"/>
    <property type="match status" value="1"/>
</dbReference>
<dbReference type="PATRIC" id="fig|36861.3.peg.729"/>
<dbReference type="Proteomes" id="UP000064243">
    <property type="component" value="Unassembled WGS sequence"/>
</dbReference>
<dbReference type="SUPFAM" id="SSF53756">
    <property type="entry name" value="UDP-Glycosyltransferase/glycogen phosphorylase"/>
    <property type="match status" value="1"/>
</dbReference>
<dbReference type="RefSeq" id="WP_059753402.1">
    <property type="nucleotide sequence ID" value="NZ_LDUG01000018.1"/>
</dbReference>
<dbReference type="PANTHER" id="PTHR12526:SF600">
    <property type="entry name" value="GLYCOSYL TRANSFERASE GROUP 1"/>
    <property type="match status" value="1"/>
</dbReference>
<evidence type="ECO:0000313" key="2">
    <source>
        <dbReference type="Proteomes" id="UP000064243"/>
    </source>
</evidence>
<evidence type="ECO:0000313" key="1">
    <source>
        <dbReference type="EMBL" id="KVW97019.1"/>
    </source>
</evidence>
<gene>
    <name evidence="1" type="ORF">ABW22_06315</name>
</gene>
<organism evidence="1 2">
    <name type="scientific">Thiobacillus denitrificans</name>
    <dbReference type="NCBI Taxonomy" id="36861"/>
    <lineage>
        <taxon>Bacteria</taxon>
        <taxon>Pseudomonadati</taxon>
        <taxon>Pseudomonadota</taxon>
        <taxon>Betaproteobacteria</taxon>
        <taxon>Nitrosomonadales</taxon>
        <taxon>Thiobacillaceae</taxon>
        <taxon>Thiobacillus</taxon>
    </lineage>
</organism>
<dbReference type="EMBL" id="LDUG01000018">
    <property type="protein sequence ID" value="KVW97019.1"/>
    <property type="molecule type" value="Genomic_DNA"/>
</dbReference>
<dbReference type="InterPro" id="IPR017521">
    <property type="entry name" value="Sugar_tfrase_PEP-CTERM_Stp1"/>
</dbReference>
<dbReference type="STRING" id="1123392.GCA_000376425_00829"/>
<dbReference type="GO" id="GO:0016757">
    <property type="term" value="F:glycosyltransferase activity"/>
    <property type="evidence" value="ECO:0007669"/>
    <property type="project" value="TreeGrafter"/>
</dbReference>
<keyword evidence="2" id="KW-1185">Reference proteome</keyword>
<dbReference type="PANTHER" id="PTHR12526">
    <property type="entry name" value="GLYCOSYLTRANSFERASE"/>
    <property type="match status" value="1"/>
</dbReference>
<reference evidence="1 2" key="1">
    <citation type="journal article" date="2015" name="Appl. Environ. Microbiol.">
        <title>Aerobic and Anaerobic Thiosulfate Oxidation by a Cold-Adapted, Subglacial Chemoautotroph.</title>
        <authorList>
            <person name="Harrold Z.R."/>
            <person name="Skidmore M.L."/>
            <person name="Hamilton T.L."/>
            <person name="Desch L."/>
            <person name="Amada K."/>
            <person name="van Gelder W."/>
            <person name="Glover K."/>
            <person name="Roden E.E."/>
            <person name="Boyd E.S."/>
        </authorList>
    </citation>
    <scope>NUCLEOTIDE SEQUENCE [LARGE SCALE GENOMIC DNA]</scope>
    <source>
        <strain evidence="1 2">RG</strain>
    </source>
</reference>
<accession>A0A125BCZ1</accession>
<dbReference type="Gene3D" id="3.40.50.2000">
    <property type="entry name" value="Glycogen Phosphorylase B"/>
    <property type="match status" value="2"/>
</dbReference>
<dbReference type="CDD" id="cd03801">
    <property type="entry name" value="GT4_PimA-like"/>
    <property type="match status" value="1"/>
</dbReference>
<dbReference type="OrthoDB" id="9807209at2"/>
<comment type="caution">
    <text evidence="1">The sequence shown here is derived from an EMBL/GenBank/DDBJ whole genome shotgun (WGS) entry which is preliminary data.</text>
</comment>
<dbReference type="AlphaFoldDB" id="A0A125BCZ1"/>
<name>A0A125BCZ1_THIDE</name>